<gene>
    <name evidence="2" type="ORF">F4562_001762</name>
</gene>
<evidence type="ECO:0000256" key="1">
    <source>
        <dbReference type="SAM" id="SignalP"/>
    </source>
</evidence>
<dbReference type="AlphaFoldDB" id="A0A7W9IDH5"/>
<evidence type="ECO:0008006" key="4">
    <source>
        <dbReference type="Google" id="ProtNLM"/>
    </source>
</evidence>
<accession>A0A7W9IDH5</accession>
<name>A0A7W9IDH5_9ACTN</name>
<proteinExistence type="predicted"/>
<dbReference type="RefSeq" id="WP_221207095.1">
    <property type="nucleotide sequence ID" value="NZ_JACHWA010000005.1"/>
</dbReference>
<organism evidence="2 3">
    <name type="scientific">Streptosporangium becharense</name>
    <dbReference type="NCBI Taxonomy" id="1816182"/>
    <lineage>
        <taxon>Bacteria</taxon>
        <taxon>Bacillati</taxon>
        <taxon>Actinomycetota</taxon>
        <taxon>Actinomycetes</taxon>
        <taxon>Streptosporangiales</taxon>
        <taxon>Streptosporangiaceae</taxon>
        <taxon>Streptosporangium</taxon>
    </lineage>
</organism>
<reference evidence="2 3" key="1">
    <citation type="submission" date="2020-08" db="EMBL/GenBank/DDBJ databases">
        <title>Sequencing the genomes of 1000 actinobacteria strains.</title>
        <authorList>
            <person name="Klenk H.-P."/>
        </authorList>
    </citation>
    <scope>NUCLEOTIDE SEQUENCE [LARGE SCALE GENOMIC DNA]</scope>
    <source>
        <strain evidence="2 3">DSM 46887</strain>
    </source>
</reference>
<dbReference type="EMBL" id="JACHMP010000001">
    <property type="protein sequence ID" value="MBB5818700.1"/>
    <property type="molecule type" value="Genomic_DNA"/>
</dbReference>
<keyword evidence="1" id="KW-0732">Signal</keyword>
<evidence type="ECO:0000313" key="2">
    <source>
        <dbReference type="EMBL" id="MBB5818700.1"/>
    </source>
</evidence>
<evidence type="ECO:0000313" key="3">
    <source>
        <dbReference type="Proteomes" id="UP000540685"/>
    </source>
</evidence>
<comment type="caution">
    <text evidence="2">The sequence shown here is derived from an EMBL/GenBank/DDBJ whole genome shotgun (WGS) entry which is preliminary data.</text>
</comment>
<sequence length="216" mass="22315">MMGIVAFLPLCGFLAAICAGCGGGAGYGGGADANAERARLRGLLGEARNLPDGFSARPRDGWRAPFRSADEDCRLVLDAAAAGSAQAVAGVRVAVTYQGDRVGELAGVGLTSYAGDTAERRFAELTRALGDCAVVKGGVAGRSTTFTVSPLDLRGVGGDVQARRLSGRLNGYPYEMHLVFALSGHTVVSLVHTGMAAVDVERTRQLTRFLVGRTAA</sequence>
<protein>
    <recommendedName>
        <fullName evidence="4">Lipoprotein</fullName>
    </recommendedName>
</protein>
<feature type="signal peptide" evidence="1">
    <location>
        <begin position="1"/>
        <end position="18"/>
    </location>
</feature>
<keyword evidence="3" id="KW-1185">Reference proteome</keyword>
<dbReference type="Proteomes" id="UP000540685">
    <property type="component" value="Unassembled WGS sequence"/>
</dbReference>
<feature type="chain" id="PRO_5039035663" description="Lipoprotein" evidence="1">
    <location>
        <begin position="19"/>
        <end position="216"/>
    </location>
</feature>